<dbReference type="RefSeq" id="WP_265722105.1">
    <property type="nucleotide sequence ID" value="NZ_JAPIVK010000018.1"/>
</dbReference>
<evidence type="ECO:0000313" key="3">
    <source>
        <dbReference type="Proteomes" id="UP001597425"/>
    </source>
</evidence>
<evidence type="ECO:0000259" key="1">
    <source>
        <dbReference type="PROSITE" id="PS50943"/>
    </source>
</evidence>
<keyword evidence="3" id="KW-1185">Reference proteome</keyword>
<dbReference type="SUPFAM" id="SSF47413">
    <property type="entry name" value="lambda repressor-like DNA-binding domains"/>
    <property type="match status" value="1"/>
</dbReference>
<dbReference type="Gene3D" id="1.10.260.40">
    <property type="entry name" value="lambda repressor-like DNA-binding domains"/>
    <property type="match status" value="1"/>
</dbReference>
<gene>
    <name evidence="2" type="ORF">ACFSKX_08555</name>
</gene>
<dbReference type="Proteomes" id="UP001597425">
    <property type="component" value="Unassembled WGS sequence"/>
</dbReference>
<dbReference type="Pfam" id="PF13443">
    <property type="entry name" value="HTH_26"/>
    <property type="match status" value="1"/>
</dbReference>
<evidence type="ECO:0000313" key="2">
    <source>
        <dbReference type="EMBL" id="MFD2310466.1"/>
    </source>
</evidence>
<dbReference type="SMART" id="SM00530">
    <property type="entry name" value="HTH_XRE"/>
    <property type="match status" value="1"/>
</dbReference>
<sequence>MSEQRQRSSLFGALKQVLKAQGIRYRDLADLMQTSEPTIKRLFQDQDCKLSRLIDICDVLGISFSDLMELASKTPIEPTTLSLATEQALAADPGLMAFFMLLVSEINLEAIARQNQLSRSDLYLYLRELEKLGLIRLGRNDSIHFAVKRPIRWRLDGPLHHTLVRVNQRFVKEALSSHGTGHFPFYSASRLFSEYSIRQLNEEVGRLYQRFQQQAALDQMFYPVDQLTPFKMVSTIAPFDIPRYFSVPKFNERQAPAGAILATTQPES</sequence>
<dbReference type="InterPro" id="IPR036390">
    <property type="entry name" value="WH_DNA-bd_sf"/>
</dbReference>
<dbReference type="EMBL" id="JBHUJD010000009">
    <property type="protein sequence ID" value="MFD2310466.1"/>
    <property type="molecule type" value="Genomic_DNA"/>
</dbReference>
<dbReference type="InterPro" id="IPR001387">
    <property type="entry name" value="Cro/C1-type_HTH"/>
</dbReference>
<proteinExistence type="predicted"/>
<feature type="domain" description="HTH cro/C1-type" evidence="1">
    <location>
        <begin position="14"/>
        <end position="67"/>
    </location>
</feature>
<organism evidence="2 3">
    <name type="scientific">Microbulbifer halophilus</name>
    <dbReference type="NCBI Taxonomy" id="453963"/>
    <lineage>
        <taxon>Bacteria</taxon>
        <taxon>Pseudomonadati</taxon>
        <taxon>Pseudomonadota</taxon>
        <taxon>Gammaproteobacteria</taxon>
        <taxon>Cellvibrionales</taxon>
        <taxon>Microbulbiferaceae</taxon>
        <taxon>Microbulbifer</taxon>
    </lineage>
</organism>
<dbReference type="CDD" id="cd00093">
    <property type="entry name" value="HTH_XRE"/>
    <property type="match status" value="1"/>
</dbReference>
<comment type="caution">
    <text evidence="2">The sequence shown here is derived from an EMBL/GenBank/DDBJ whole genome shotgun (WGS) entry which is preliminary data.</text>
</comment>
<protein>
    <submittedName>
        <fullName evidence="2">Helix-turn-helix domain-containing protein</fullName>
    </submittedName>
</protein>
<dbReference type="PROSITE" id="PS50943">
    <property type="entry name" value="HTH_CROC1"/>
    <property type="match status" value="1"/>
</dbReference>
<name>A0ABW5EAA8_9GAMM</name>
<reference evidence="3" key="1">
    <citation type="journal article" date="2019" name="Int. J. Syst. Evol. Microbiol.">
        <title>The Global Catalogue of Microorganisms (GCM) 10K type strain sequencing project: providing services to taxonomists for standard genome sequencing and annotation.</title>
        <authorList>
            <consortium name="The Broad Institute Genomics Platform"/>
            <consortium name="The Broad Institute Genome Sequencing Center for Infectious Disease"/>
            <person name="Wu L."/>
            <person name="Ma J."/>
        </authorList>
    </citation>
    <scope>NUCLEOTIDE SEQUENCE [LARGE SCALE GENOMIC DNA]</scope>
    <source>
        <strain evidence="3">KCTC 12848</strain>
    </source>
</reference>
<accession>A0ABW5EAA8</accession>
<dbReference type="SUPFAM" id="SSF46785">
    <property type="entry name" value="Winged helix' DNA-binding domain"/>
    <property type="match status" value="1"/>
</dbReference>
<dbReference type="InterPro" id="IPR010982">
    <property type="entry name" value="Lambda_DNA-bd_dom_sf"/>
</dbReference>